<dbReference type="PROSITE" id="PS50937">
    <property type="entry name" value="HTH_MERR_2"/>
    <property type="match status" value="1"/>
</dbReference>
<dbReference type="InterPro" id="IPR009061">
    <property type="entry name" value="DNA-bd_dom_put_sf"/>
</dbReference>
<dbReference type="Proteomes" id="UP000198666">
    <property type="component" value="Unassembled WGS sequence"/>
</dbReference>
<evidence type="ECO:0000313" key="4">
    <source>
        <dbReference type="Proteomes" id="UP000198666"/>
    </source>
</evidence>
<keyword evidence="1 3" id="KW-0238">DNA-binding</keyword>
<dbReference type="AlphaFoldDB" id="A0A1G6QE03"/>
<dbReference type="Pfam" id="PF13411">
    <property type="entry name" value="MerR_1"/>
    <property type="match status" value="1"/>
</dbReference>
<dbReference type="PANTHER" id="PTHR30204">
    <property type="entry name" value="REDOX-CYCLING DRUG-SENSING TRANSCRIPTIONAL ACTIVATOR SOXR"/>
    <property type="match status" value="1"/>
</dbReference>
<feature type="domain" description="HTH merR-type" evidence="2">
    <location>
        <begin position="1"/>
        <end position="70"/>
    </location>
</feature>
<organism evidence="3 4">
    <name type="scientific">Terribacillus halophilus</name>
    <dbReference type="NCBI Taxonomy" id="361279"/>
    <lineage>
        <taxon>Bacteria</taxon>
        <taxon>Bacillati</taxon>
        <taxon>Bacillota</taxon>
        <taxon>Bacilli</taxon>
        <taxon>Bacillales</taxon>
        <taxon>Bacillaceae</taxon>
        <taxon>Terribacillus</taxon>
    </lineage>
</organism>
<dbReference type="GO" id="GO:0003677">
    <property type="term" value="F:DNA binding"/>
    <property type="evidence" value="ECO:0007669"/>
    <property type="project" value="UniProtKB-KW"/>
</dbReference>
<name>A0A1G6QE03_9BACI</name>
<dbReference type="InterPro" id="IPR000551">
    <property type="entry name" value="MerR-type_HTH_dom"/>
</dbReference>
<dbReference type="EMBL" id="FMZB01000005">
    <property type="protein sequence ID" value="SDC90154.1"/>
    <property type="molecule type" value="Genomic_DNA"/>
</dbReference>
<dbReference type="SUPFAM" id="SSF46955">
    <property type="entry name" value="Putative DNA-binding domain"/>
    <property type="match status" value="1"/>
</dbReference>
<dbReference type="STRING" id="361279.SAMN05421663_10529"/>
<dbReference type="CDD" id="cd01106">
    <property type="entry name" value="HTH_TipAL-Mta"/>
    <property type="match status" value="1"/>
</dbReference>
<protein>
    <submittedName>
        <fullName evidence="3">DNA-binding transcriptional regulator, MerR family</fullName>
    </submittedName>
</protein>
<reference evidence="4" key="1">
    <citation type="submission" date="2016-10" db="EMBL/GenBank/DDBJ databases">
        <authorList>
            <person name="Varghese N."/>
            <person name="Submissions S."/>
        </authorList>
    </citation>
    <scope>NUCLEOTIDE SEQUENCE [LARGE SCALE GENOMIC DNA]</scope>
    <source>
        <strain evidence="4">DSM 21620</strain>
    </source>
</reference>
<evidence type="ECO:0000256" key="1">
    <source>
        <dbReference type="ARBA" id="ARBA00023125"/>
    </source>
</evidence>
<proteinExistence type="predicted"/>
<keyword evidence="4" id="KW-1185">Reference proteome</keyword>
<gene>
    <name evidence="3" type="ORF">SAMN05421663_10529</name>
</gene>
<evidence type="ECO:0000313" key="3">
    <source>
        <dbReference type="EMBL" id="SDC90154.1"/>
    </source>
</evidence>
<sequence>MLHIHDVKKLTGVTVRTLRHYDQLDLLKPAAKTEGGHRLYGESELKKLQQIQFLKQIGFSLGDIKSMLQEANWEWTDSIKKQLIYVIEEQQHLHQTEILLQELLNSIALEGQNHLEAIRKLMLLSDGEKTMQDRYKEKVFDQQQMHLLDRVPRMAGHDSDSLEWIGLIGQLKQHMDKGLSDNRVQQIIRRMDEKRSEQFEGEDVFLDKLWEIRLSPEDSEKMGLYPIDQELLHFMEDAYVVFLQSKQKEQD</sequence>
<dbReference type="SMART" id="SM00422">
    <property type="entry name" value="HTH_MERR"/>
    <property type="match status" value="1"/>
</dbReference>
<dbReference type="InterPro" id="IPR047057">
    <property type="entry name" value="MerR_fam"/>
</dbReference>
<dbReference type="PANTHER" id="PTHR30204:SF96">
    <property type="entry name" value="CHROMOSOME-ANCHORING PROTEIN RACA"/>
    <property type="match status" value="1"/>
</dbReference>
<dbReference type="Gene3D" id="1.10.1660.10">
    <property type="match status" value="1"/>
</dbReference>
<dbReference type="OrthoDB" id="1894615at2"/>
<dbReference type="GO" id="GO:0003700">
    <property type="term" value="F:DNA-binding transcription factor activity"/>
    <property type="evidence" value="ECO:0007669"/>
    <property type="project" value="InterPro"/>
</dbReference>
<dbReference type="RefSeq" id="WP_093727133.1">
    <property type="nucleotide sequence ID" value="NZ_FMZB01000005.1"/>
</dbReference>
<evidence type="ECO:0000259" key="2">
    <source>
        <dbReference type="PROSITE" id="PS50937"/>
    </source>
</evidence>
<accession>A0A1G6QE03</accession>